<evidence type="ECO:0000313" key="3">
    <source>
        <dbReference type="EMBL" id="QCD36792.1"/>
    </source>
</evidence>
<name>A0A4P7VR42_9BACT</name>
<dbReference type="Pfam" id="PF25881">
    <property type="entry name" value="HH_YBHG"/>
    <property type="match status" value="1"/>
</dbReference>
<keyword evidence="1" id="KW-0472">Membrane</keyword>
<feature type="transmembrane region" description="Helical" evidence="1">
    <location>
        <begin position="20"/>
        <end position="42"/>
    </location>
</feature>
<dbReference type="SUPFAM" id="SSF111369">
    <property type="entry name" value="HlyD-like secretion proteins"/>
    <property type="match status" value="2"/>
</dbReference>
<dbReference type="KEGG" id="mgod:E7746_13350"/>
<protein>
    <submittedName>
        <fullName evidence="3">HlyD family efflux transporter periplasmic adaptor subunit</fullName>
    </submittedName>
</protein>
<dbReference type="PANTHER" id="PTHR30438:SF1">
    <property type="entry name" value="36 KDA ANTIGEN"/>
    <property type="match status" value="1"/>
</dbReference>
<organism evidence="3 4">
    <name type="scientific">Muribaculum gordoncarteri</name>
    <dbReference type="NCBI Taxonomy" id="2530390"/>
    <lineage>
        <taxon>Bacteria</taxon>
        <taxon>Pseudomonadati</taxon>
        <taxon>Bacteroidota</taxon>
        <taxon>Bacteroidia</taxon>
        <taxon>Bacteroidales</taxon>
        <taxon>Muribaculaceae</taxon>
        <taxon>Muribaculum</taxon>
    </lineage>
</organism>
<dbReference type="Gene3D" id="2.40.30.170">
    <property type="match status" value="1"/>
</dbReference>
<dbReference type="EMBL" id="CP039393">
    <property type="protein sequence ID" value="QCD36792.1"/>
    <property type="molecule type" value="Genomic_DNA"/>
</dbReference>
<dbReference type="RefSeq" id="WP_123394927.1">
    <property type="nucleotide sequence ID" value="NZ_CP039393.1"/>
</dbReference>
<dbReference type="PANTHER" id="PTHR30438">
    <property type="entry name" value="36 KDA ANTIGEN-RELATED"/>
    <property type="match status" value="1"/>
</dbReference>
<feature type="domain" description="YbhG-like alpha-helical hairpin" evidence="2">
    <location>
        <begin position="94"/>
        <end position="217"/>
    </location>
</feature>
<evidence type="ECO:0000313" key="4">
    <source>
        <dbReference type="Proteomes" id="UP000297031"/>
    </source>
</evidence>
<dbReference type="Gene3D" id="2.40.50.100">
    <property type="match status" value="1"/>
</dbReference>
<evidence type="ECO:0000259" key="2">
    <source>
        <dbReference type="Pfam" id="PF25881"/>
    </source>
</evidence>
<sequence>MANVEQQPTTQLQTKKEGALVGTLIIVVVAVALLALIGFLFLKPKSEIIEGQAEATSVRISGKLPGRVLEFYVQEGQDVKAGDTLVHIHSSLAEAKLYQAEALKDAASAQNRKIDAGTRSQIIQSAYDLWQQAIAARNITEKTYNRMESLFKQDVVSAQKRDEAEAAYKAAVAGENAARSQYQMAKEGAQREDKESASAMVDVAKGGIMEVEALLQDQYLTAPTNGQIDIIYPHEGELVALGAPVMNLLKLSDKWVTFNVREEMLKNLPIGKEIDIMIPALDHKKTKAKVYYVRDMGTYAVWRSTKATGDWDSRTFQIKARPVEDIPELRPGMSIIYLQPEK</sequence>
<keyword evidence="4" id="KW-1185">Reference proteome</keyword>
<dbReference type="InterPro" id="IPR059052">
    <property type="entry name" value="HH_YbhG-like"/>
</dbReference>
<dbReference type="AlphaFoldDB" id="A0A4P7VR42"/>
<dbReference type="Proteomes" id="UP000297031">
    <property type="component" value="Chromosome"/>
</dbReference>
<reference evidence="3 4" key="1">
    <citation type="submission" date="2019-02" db="EMBL/GenBank/DDBJ databases">
        <title>Isolation and identification of novel species under the genus Muribaculum.</title>
        <authorList>
            <person name="Miyake S."/>
            <person name="Ding Y."/>
            <person name="Low A."/>
            <person name="Soh M."/>
            <person name="Seedorf H."/>
        </authorList>
    </citation>
    <scope>NUCLEOTIDE SEQUENCE [LARGE SCALE GENOMIC DNA]</scope>
    <source>
        <strain evidence="3 4">TLL-A4</strain>
    </source>
</reference>
<accession>A0A4P7VR42</accession>
<proteinExistence type="predicted"/>
<gene>
    <name evidence="3" type="ORF">E7746_13350</name>
</gene>
<dbReference type="OrthoDB" id="9793801at2"/>
<keyword evidence="1" id="KW-1133">Transmembrane helix</keyword>
<keyword evidence="1" id="KW-0812">Transmembrane</keyword>
<evidence type="ECO:0000256" key="1">
    <source>
        <dbReference type="SAM" id="Phobius"/>
    </source>
</evidence>